<proteinExistence type="predicted"/>
<dbReference type="SUPFAM" id="SSF57959">
    <property type="entry name" value="Leucine zipper domain"/>
    <property type="match status" value="1"/>
</dbReference>
<evidence type="ECO:0000313" key="9">
    <source>
        <dbReference type="EMBL" id="KAL0072224.1"/>
    </source>
</evidence>
<keyword evidence="10" id="KW-1185">Reference proteome</keyword>
<gene>
    <name evidence="9" type="ORF">AAF712_001149</name>
</gene>
<evidence type="ECO:0000313" key="10">
    <source>
        <dbReference type="Proteomes" id="UP001437256"/>
    </source>
</evidence>
<keyword evidence="4" id="KW-0804">Transcription</keyword>
<feature type="region of interest" description="Disordered" evidence="7">
    <location>
        <begin position="293"/>
        <end position="353"/>
    </location>
</feature>
<keyword evidence="6" id="KW-0175">Coiled coil</keyword>
<dbReference type="PROSITE" id="PS50217">
    <property type="entry name" value="BZIP"/>
    <property type="match status" value="1"/>
</dbReference>
<dbReference type="Gene3D" id="1.20.5.170">
    <property type="match status" value="1"/>
</dbReference>
<feature type="compositionally biased region" description="Polar residues" evidence="7">
    <location>
        <begin position="58"/>
        <end position="68"/>
    </location>
</feature>
<dbReference type="Pfam" id="PF07716">
    <property type="entry name" value="bZIP_2"/>
    <property type="match status" value="1"/>
</dbReference>
<comment type="caution">
    <text evidence="9">The sequence shown here is derived from an EMBL/GenBank/DDBJ whole genome shotgun (WGS) entry which is preliminary data.</text>
</comment>
<dbReference type="PANTHER" id="PTHR13044">
    <property type="entry name" value="ACTIVATING TRANSCRIPTION FACTOR ATF 4/5"/>
    <property type="match status" value="1"/>
</dbReference>
<feature type="region of interest" description="Disordered" evidence="7">
    <location>
        <begin position="36"/>
        <end position="68"/>
    </location>
</feature>
<organism evidence="9 10">
    <name type="scientific">Marasmius tenuissimus</name>
    <dbReference type="NCBI Taxonomy" id="585030"/>
    <lineage>
        <taxon>Eukaryota</taxon>
        <taxon>Fungi</taxon>
        <taxon>Dikarya</taxon>
        <taxon>Basidiomycota</taxon>
        <taxon>Agaricomycotina</taxon>
        <taxon>Agaricomycetes</taxon>
        <taxon>Agaricomycetidae</taxon>
        <taxon>Agaricales</taxon>
        <taxon>Marasmiineae</taxon>
        <taxon>Marasmiaceae</taxon>
        <taxon>Marasmius</taxon>
    </lineage>
</organism>
<dbReference type="EMBL" id="JBBXMP010000002">
    <property type="protein sequence ID" value="KAL0072224.1"/>
    <property type="molecule type" value="Genomic_DNA"/>
</dbReference>
<feature type="domain" description="BZIP" evidence="8">
    <location>
        <begin position="226"/>
        <end position="280"/>
    </location>
</feature>
<dbReference type="InterPro" id="IPR046347">
    <property type="entry name" value="bZIP_sf"/>
</dbReference>
<evidence type="ECO:0000256" key="1">
    <source>
        <dbReference type="ARBA" id="ARBA00004123"/>
    </source>
</evidence>
<feature type="compositionally biased region" description="Basic residues" evidence="7">
    <location>
        <begin position="175"/>
        <end position="185"/>
    </location>
</feature>
<feature type="compositionally biased region" description="Low complexity" evidence="7">
    <location>
        <begin position="186"/>
        <end position="212"/>
    </location>
</feature>
<dbReference type="CDD" id="cd14705">
    <property type="entry name" value="bZIP_Zip1"/>
    <property type="match status" value="1"/>
</dbReference>
<reference evidence="9 10" key="1">
    <citation type="submission" date="2024-05" db="EMBL/GenBank/DDBJ databases">
        <title>A draft genome resource for the thread blight pathogen Marasmius tenuissimus strain MS-2.</title>
        <authorList>
            <person name="Yulfo-Soto G.E."/>
            <person name="Baruah I.K."/>
            <person name="Amoako-Attah I."/>
            <person name="Bukari Y."/>
            <person name="Meinhardt L.W."/>
            <person name="Bailey B.A."/>
            <person name="Cohen S.P."/>
        </authorList>
    </citation>
    <scope>NUCLEOTIDE SEQUENCE [LARGE SCALE GENOMIC DNA]</scope>
    <source>
        <strain evidence="9 10">MS-2</strain>
    </source>
</reference>
<comment type="subcellular location">
    <subcellularLocation>
        <location evidence="1">Nucleus</location>
    </subcellularLocation>
</comment>
<keyword evidence="2" id="KW-0805">Transcription regulation</keyword>
<protein>
    <recommendedName>
        <fullName evidence="8">BZIP domain-containing protein</fullName>
    </recommendedName>
</protein>
<dbReference type="SMART" id="SM00338">
    <property type="entry name" value="BRLZ"/>
    <property type="match status" value="1"/>
</dbReference>
<sequence length="353" mass="38674">MVSYPALLEKDPLAAFNTPTLKAELDRWETLDFSLDMDDGSEKSELPRDTSAGRRSRSTSQPVQQDPSTNIDDALLLAQFAAAGGTAPPPSNDLYSTLINYLQVQGVIPPNTSGLSLPPPNSNVYQAPPHAPGPWQQHQQSFNPSSQPTLQLPNLGLPPGTMHFQNPIPSNPQHQGHHHQYHQHQQHILPPTSSESSPTIPSSQYASSSSAQPPSPTLDDAGGITEDKRRRNTAASARFRIKKKLRNSNLEKTVSELSGRADTLEREAADLRRENGWLKEIVMLKGSRMAGIDISPHNIPSQGSSSTSRSTVPEHRSVEESDSDQDDPSSDEYQPEGKGKARAKARKDKEKRK</sequence>
<name>A0ABR3AFM6_9AGAR</name>
<feature type="region of interest" description="Disordered" evidence="7">
    <location>
        <begin position="112"/>
        <end position="236"/>
    </location>
</feature>
<evidence type="ECO:0000256" key="7">
    <source>
        <dbReference type="SAM" id="MobiDB-lite"/>
    </source>
</evidence>
<evidence type="ECO:0000256" key="4">
    <source>
        <dbReference type="ARBA" id="ARBA00023163"/>
    </source>
</evidence>
<feature type="compositionally biased region" description="Polar residues" evidence="7">
    <location>
        <begin position="136"/>
        <end position="152"/>
    </location>
</feature>
<feature type="coiled-coil region" evidence="6">
    <location>
        <begin position="247"/>
        <end position="281"/>
    </location>
</feature>
<dbReference type="InterPro" id="IPR004827">
    <property type="entry name" value="bZIP"/>
</dbReference>
<accession>A0ABR3AFM6</accession>
<feature type="compositionally biased region" description="Polar residues" evidence="7">
    <location>
        <begin position="163"/>
        <end position="172"/>
    </location>
</feature>
<dbReference type="Proteomes" id="UP001437256">
    <property type="component" value="Unassembled WGS sequence"/>
</dbReference>
<keyword evidence="5" id="KW-0539">Nucleus</keyword>
<feature type="compositionally biased region" description="Low complexity" evidence="7">
    <location>
        <begin position="301"/>
        <end position="310"/>
    </location>
</feature>
<evidence type="ECO:0000256" key="6">
    <source>
        <dbReference type="SAM" id="Coils"/>
    </source>
</evidence>
<evidence type="ECO:0000259" key="8">
    <source>
        <dbReference type="PROSITE" id="PS50217"/>
    </source>
</evidence>
<evidence type="ECO:0000256" key="2">
    <source>
        <dbReference type="ARBA" id="ARBA00023015"/>
    </source>
</evidence>
<dbReference type="PROSITE" id="PS00036">
    <property type="entry name" value="BZIP_BASIC"/>
    <property type="match status" value="1"/>
</dbReference>
<feature type="compositionally biased region" description="Acidic residues" evidence="7">
    <location>
        <begin position="320"/>
        <end position="334"/>
    </location>
</feature>
<feature type="compositionally biased region" description="Basic residues" evidence="7">
    <location>
        <begin position="340"/>
        <end position="353"/>
    </location>
</feature>
<keyword evidence="3" id="KW-0238">DNA-binding</keyword>
<feature type="compositionally biased region" description="Basic and acidic residues" evidence="7">
    <location>
        <begin position="40"/>
        <end position="52"/>
    </location>
</feature>
<evidence type="ECO:0000256" key="3">
    <source>
        <dbReference type="ARBA" id="ARBA00023125"/>
    </source>
</evidence>
<dbReference type="PANTHER" id="PTHR13044:SF14">
    <property type="entry name" value="CRYPTOCEPHAL, ISOFORM A"/>
    <property type="match status" value="1"/>
</dbReference>
<evidence type="ECO:0000256" key="5">
    <source>
        <dbReference type="ARBA" id="ARBA00023242"/>
    </source>
</evidence>